<evidence type="ECO:0000313" key="2">
    <source>
        <dbReference type="Proteomes" id="UP000054988"/>
    </source>
</evidence>
<dbReference type="Proteomes" id="UP000054988">
    <property type="component" value="Unassembled WGS sequence"/>
</dbReference>
<sequence length="200" mass="22566">MRSIRRTALRYAKANEIEETRLPVEQLPKHSSLSPLFVRWHNRFSRCHLHGQQLLDYAPDTPGLSLYALHLERTIYIVGLPSFGCTIAPSSDYHRSSKPTRSQHSEVDAMREVHIVCSAAPEWDVFFQSPSSRAASYELAKSLGAMQGLHPAITSKGDERQCGGFEHSEGKHDGNVLFMCLVKGSGDIPRRRMEVWSSFQ</sequence>
<dbReference type="EMBL" id="LATX01002231">
    <property type="protein sequence ID" value="KTB32409.1"/>
    <property type="molecule type" value="Genomic_DNA"/>
</dbReference>
<organism evidence="1 2">
    <name type="scientific">Moniliophthora roreri</name>
    <name type="common">Frosty pod rot fungus</name>
    <name type="synonym">Monilia roreri</name>
    <dbReference type="NCBI Taxonomy" id="221103"/>
    <lineage>
        <taxon>Eukaryota</taxon>
        <taxon>Fungi</taxon>
        <taxon>Dikarya</taxon>
        <taxon>Basidiomycota</taxon>
        <taxon>Agaricomycotina</taxon>
        <taxon>Agaricomycetes</taxon>
        <taxon>Agaricomycetidae</taxon>
        <taxon>Agaricales</taxon>
        <taxon>Marasmiineae</taxon>
        <taxon>Marasmiaceae</taxon>
        <taxon>Moniliophthora</taxon>
    </lineage>
</organism>
<accession>A0A0W0F7V2</accession>
<evidence type="ECO:0000313" key="1">
    <source>
        <dbReference type="EMBL" id="KTB32409.1"/>
    </source>
</evidence>
<protein>
    <submittedName>
        <fullName evidence="1">Uncharacterized protein</fullName>
    </submittedName>
</protein>
<gene>
    <name evidence="1" type="ORF">WG66_15021</name>
</gene>
<reference evidence="1 2" key="1">
    <citation type="submission" date="2015-12" db="EMBL/GenBank/DDBJ databases">
        <title>Draft genome sequence of Moniliophthora roreri, the causal agent of frosty pod rot of cacao.</title>
        <authorList>
            <person name="Aime M.C."/>
            <person name="Diaz-Valderrama J.R."/>
            <person name="Kijpornyongpan T."/>
            <person name="Phillips-Mora W."/>
        </authorList>
    </citation>
    <scope>NUCLEOTIDE SEQUENCE [LARGE SCALE GENOMIC DNA]</scope>
    <source>
        <strain evidence="1 2">MCA 2952</strain>
    </source>
</reference>
<comment type="caution">
    <text evidence="1">The sequence shown here is derived from an EMBL/GenBank/DDBJ whole genome shotgun (WGS) entry which is preliminary data.</text>
</comment>
<dbReference type="AlphaFoldDB" id="A0A0W0F7V2"/>
<proteinExistence type="predicted"/>
<name>A0A0W0F7V2_MONRR</name>